<evidence type="ECO:0000256" key="1">
    <source>
        <dbReference type="ARBA" id="ARBA00022723"/>
    </source>
</evidence>
<comment type="caution">
    <text evidence="6">The sequence shown here is derived from an EMBL/GenBank/DDBJ whole genome shotgun (WGS) entry which is preliminary data.</text>
</comment>
<evidence type="ECO:0000256" key="3">
    <source>
        <dbReference type="ARBA" id="ARBA00022912"/>
    </source>
</evidence>
<dbReference type="Gene3D" id="3.60.40.10">
    <property type="entry name" value="PPM-type phosphatase domain"/>
    <property type="match status" value="1"/>
</dbReference>
<dbReference type="SMART" id="SM00331">
    <property type="entry name" value="PP2C_SIG"/>
    <property type="match status" value="1"/>
</dbReference>
<accession>A0ABR2K0S1</accession>
<gene>
    <name evidence="6" type="ORF">M9Y10_042798</name>
</gene>
<dbReference type="PANTHER" id="PTHR47992">
    <property type="entry name" value="PROTEIN PHOSPHATASE"/>
    <property type="match status" value="1"/>
</dbReference>
<dbReference type="PROSITE" id="PS51746">
    <property type="entry name" value="PPM_2"/>
    <property type="match status" value="1"/>
</dbReference>
<reference evidence="6 7" key="1">
    <citation type="submission" date="2024-04" db="EMBL/GenBank/DDBJ databases">
        <title>Tritrichomonas musculus Genome.</title>
        <authorList>
            <person name="Alves-Ferreira E."/>
            <person name="Grigg M."/>
            <person name="Lorenzi H."/>
            <person name="Galac M."/>
        </authorList>
    </citation>
    <scope>NUCLEOTIDE SEQUENCE [LARGE SCALE GENOMIC DNA]</scope>
    <source>
        <strain evidence="6 7">EAF2021</strain>
    </source>
</reference>
<dbReference type="InterPro" id="IPR036457">
    <property type="entry name" value="PPM-type-like_dom_sf"/>
</dbReference>
<evidence type="ECO:0000259" key="5">
    <source>
        <dbReference type="PROSITE" id="PS51746"/>
    </source>
</evidence>
<organism evidence="6 7">
    <name type="scientific">Tritrichomonas musculus</name>
    <dbReference type="NCBI Taxonomy" id="1915356"/>
    <lineage>
        <taxon>Eukaryota</taxon>
        <taxon>Metamonada</taxon>
        <taxon>Parabasalia</taxon>
        <taxon>Tritrichomonadida</taxon>
        <taxon>Tritrichomonadidae</taxon>
        <taxon>Tritrichomonas</taxon>
    </lineage>
</organism>
<dbReference type="InterPro" id="IPR001932">
    <property type="entry name" value="PPM-type_phosphatase-like_dom"/>
</dbReference>
<dbReference type="SMART" id="SM00332">
    <property type="entry name" value="PP2Cc"/>
    <property type="match status" value="1"/>
</dbReference>
<proteinExistence type="inferred from homology"/>
<name>A0ABR2K0S1_9EUKA</name>
<dbReference type="SUPFAM" id="SSF81606">
    <property type="entry name" value="PP2C-like"/>
    <property type="match status" value="1"/>
</dbReference>
<sequence>MLNYRKKNKELFVIEEGTIKYQVGHYECLGKRKTMEDSTVIIGNLPIDSYIYFAIFDGHGGLKASQYAARNVHESFKNHFTANQDSDILKALDQGVQEVNNYLIQQWPSQGSAVGIIIVSDEKVYSYNIGDVRAVMVYPDGDVERISHDHRANYPEEEKIIESLGGKVIDDRLQGVFEVSRTLGDGQFKQYICTEPFTSVKERVDGAKIILACDGVWDVMNDQTAAIIAQQNDDPKVVATEIVDQAIRSRTTDNVSCIVINL</sequence>
<dbReference type="EMBL" id="JAPFFF010000008">
    <property type="protein sequence ID" value="KAK8883700.1"/>
    <property type="molecule type" value="Genomic_DNA"/>
</dbReference>
<evidence type="ECO:0000256" key="2">
    <source>
        <dbReference type="ARBA" id="ARBA00022801"/>
    </source>
</evidence>
<protein>
    <recommendedName>
        <fullName evidence="5">PPM-type phosphatase domain-containing protein</fullName>
    </recommendedName>
</protein>
<keyword evidence="2 4" id="KW-0378">Hydrolase</keyword>
<comment type="similarity">
    <text evidence="4">Belongs to the PP2C family.</text>
</comment>
<keyword evidence="3 4" id="KW-0904">Protein phosphatase</keyword>
<dbReference type="InterPro" id="IPR015655">
    <property type="entry name" value="PP2C"/>
</dbReference>
<evidence type="ECO:0000313" key="6">
    <source>
        <dbReference type="EMBL" id="KAK8883700.1"/>
    </source>
</evidence>
<keyword evidence="1" id="KW-0479">Metal-binding</keyword>
<dbReference type="Pfam" id="PF00481">
    <property type="entry name" value="PP2C"/>
    <property type="match status" value="1"/>
</dbReference>
<feature type="domain" description="PPM-type phosphatase" evidence="5">
    <location>
        <begin position="22"/>
        <end position="262"/>
    </location>
</feature>
<evidence type="ECO:0000313" key="7">
    <source>
        <dbReference type="Proteomes" id="UP001470230"/>
    </source>
</evidence>
<keyword evidence="7" id="KW-1185">Reference proteome</keyword>
<dbReference type="InterPro" id="IPR000222">
    <property type="entry name" value="PP2C_BS"/>
</dbReference>
<evidence type="ECO:0000256" key="4">
    <source>
        <dbReference type="RuleBase" id="RU003465"/>
    </source>
</evidence>
<dbReference type="CDD" id="cd00143">
    <property type="entry name" value="PP2Cc"/>
    <property type="match status" value="1"/>
</dbReference>
<dbReference type="PROSITE" id="PS01032">
    <property type="entry name" value="PPM_1"/>
    <property type="match status" value="1"/>
</dbReference>
<dbReference type="Proteomes" id="UP001470230">
    <property type="component" value="Unassembled WGS sequence"/>
</dbReference>